<name>A0A2A7BEI4_9FIRM</name>
<reference evidence="1 2" key="1">
    <citation type="journal article" date="2017" name="Front. Microbiol.">
        <title>New Insights into the Diversity of the Genus Faecalibacterium.</title>
        <authorList>
            <person name="Benevides L."/>
            <person name="Burman S."/>
            <person name="Martin R."/>
            <person name="Robert V."/>
            <person name="Thomas M."/>
            <person name="Miquel S."/>
            <person name="Chain F."/>
            <person name="Sokol H."/>
            <person name="Bermudez-Humaran L.G."/>
            <person name="Morrison M."/>
            <person name="Langella P."/>
            <person name="Azevedo V.A."/>
            <person name="Chatel J.M."/>
            <person name="Soares S."/>
        </authorList>
    </citation>
    <scope>NUCLEOTIDE SEQUENCE [LARGE SCALE GENOMIC DNA]</scope>
    <source>
        <strain evidence="1 2">AHMP21</strain>
    </source>
</reference>
<dbReference type="PANTHER" id="PTHR33677:SF3">
    <property type="entry name" value="COPPER-SENSING TRANSCRIPTIONAL REPRESSOR RICR"/>
    <property type="match status" value="1"/>
</dbReference>
<evidence type="ECO:0000313" key="1">
    <source>
        <dbReference type="EMBL" id="PDX89824.1"/>
    </source>
</evidence>
<proteinExistence type="predicted"/>
<dbReference type="EMBL" id="NOUW01000017">
    <property type="protein sequence ID" value="PDX89824.1"/>
    <property type="molecule type" value="Genomic_DNA"/>
</dbReference>
<dbReference type="GO" id="GO:0003677">
    <property type="term" value="F:DNA binding"/>
    <property type="evidence" value="ECO:0007669"/>
    <property type="project" value="InterPro"/>
</dbReference>
<dbReference type="GO" id="GO:0046872">
    <property type="term" value="F:metal ion binding"/>
    <property type="evidence" value="ECO:0007669"/>
    <property type="project" value="InterPro"/>
</dbReference>
<dbReference type="GeneID" id="90660050"/>
<comment type="caution">
    <text evidence="1">The sequence shown here is derived from an EMBL/GenBank/DDBJ whole genome shotgun (WGS) entry which is preliminary data.</text>
</comment>
<organism evidence="1 2">
    <name type="scientific">Faecalibacterium prausnitzii</name>
    <dbReference type="NCBI Taxonomy" id="853"/>
    <lineage>
        <taxon>Bacteria</taxon>
        <taxon>Bacillati</taxon>
        <taxon>Bacillota</taxon>
        <taxon>Clostridia</taxon>
        <taxon>Eubacteriales</taxon>
        <taxon>Oscillospiraceae</taxon>
        <taxon>Faecalibacterium</taxon>
    </lineage>
</organism>
<accession>A0A2A7BEI4</accession>
<sequence length="126" mass="13912">MSDVNKIPEGSCPHCSPAPAEAPCCAPAEGSTGCGCRHKQRTEEEYKHLITRLNRIEGQIRGIRSMVEKDVYCTDILVQAAAARSALNGFTRELIDQHLSTCVAEDLKNGGEEKLQEFLWILNKLV</sequence>
<dbReference type="PANTHER" id="PTHR33677">
    <property type="entry name" value="TRANSCRIPTIONAL REPRESSOR FRMR-RELATED"/>
    <property type="match status" value="1"/>
</dbReference>
<dbReference type="Pfam" id="PF02583">
    <property type="entry name" value="Trns_repr_metal"/>
    <property type="match status" value="1"/>
</dbReference>
<dbReference type="Proteomes" id="UP000220438">
    <property type="component" value="Unassembled WGS sequence"/>
</dbReference>
<gene>
    <name evidence="1" type="ORF">CHR61_06675</name>
</gene>
<dbReference type="RefSeq" id="WP_097770768.1">
    <property type="nucleotide sequence ID" value="NZ_CABVEL010000002.1"/>
</dbReference>
<dbReference type="Gene3D" id="1.20.58.1000">
    <property type="entry name" value="Metal-sensitive repressor, helix protomer"/>
    <property type="match status" value="1"/>
</dbReference>
<dbReference type="InterPro" id="IPR003735">
    <property type="entry name" value="Metal_Tscrpt_repr"/>
</dbReference>
<dbReference type="AlphaFoldDB" id="A0A2A7BEI4"/>
<evidence type="ECO:0000313" key="2">
    <source>
        <dbReference type="Proteomes" id="UP000220438"/>
    </source>
</evidence>
<protein>
    <submittedName>
        <fullName evidence="1">Protein FrmR</fullName>
    </submittedName>
</protein>
<dbReference type="GO" id="GO:0045892">
    <property type="term" value="P:negative regulation of DNA-templated transcription"/>
    <property type="evidence" value="ECO:0007669"/>
    <property type="project" value="UniProtKB-ARBA"/>
</dbReference>
<dbReference type="CDD" id="cd10156">
    <property type="entry name" value="FpFrmR-Cterm-like_DUF156"/>
    <property type="match status" value="1"/>
</dbReference>
<dbReference type="InterPro" id="IPR038390">
    <property type="entry name" value="Metal_Tscrpt_repr_sf"/>
</dbReference>